<sequence>MSYLTLLADILFVGHSLVGPSLPAMVEGGARLQGQEMSVAAQVINGAPLRFAWDNSADGEQGDARVILPQGDTKVLVLTEAVPVANQIEWNDSAGYVAKFAGLAWESRPDTQVYIYETWPSIKSSPGVVIEGDAGAGVPWRERLTADLPLWEGMTATANAARPDGAPLVRLIPAGQAMGRLADAIAAGQVPGITTLQALYDDDIHPSHQTLYFLALVHLSVITGKDPAGLPPKLTRQWLSRAGVISDAQAAVFQRIAWDAVTTYRADDTPRIEALAAAAPAAPVQTPAPAAAATPAAIAQPEPAIAAAPAITPPSTADLPRAITNPKLALGLSGVVDWSVQQPFLDVMKTARPWVGQLPGQWGGIEYETLRDGGYLDPNGWPTSLPLEATGITTLFLTDLPADAGMVAGRYVLRYAGAGAMKLEGRAQIVDGGPGLIVFDYTPGSGSVSLTITAVDAANPIREISVVRDDRLAAHDAGAMFNPDWLARIRGTKGLRFMDWMDTNNSTLARLQDRPKPADFSWAIKGVPVEVMVALANDLRADAWFTLPHLADDALVRAYAEVVRDRLAAGLRAQVEYSNEMWNWQFTQATWADEQCRARWDASDCWVQFYALRAAEVADIWAEVFGPADADRLVRVIATQTGWQGLEEQIFDAPLAVAEGRKPPVDSFDAYAVTGYFAAGLGSDDKAAVLQGWLRDSRQMAVSQADQQSLTGPARDAYIAQHRFDMATDRAATELENGFVTGQTADTLVSLLTSVLPYHAGIAAARGLDLVMYEGGTHVVATASLLNDDDVTAFFHHLNYSPQMGVLYDRLIEGWAALTPEPFNAFVDIYSPNKWGSWGGLRHLGDDNPRWQSLAHGCKSC</sequence>
<dbReference type="RefSeq" id="WP_050519618.1">
    <property type="nucleotide sequence ID" value="NZ_FOCO01000011.1"/>
</dbReference>
<dbReference type="GO" id="GO:0016788">
    <property type="term" value="F:hydrolase activity, acting on ester bonds"/>
    <property type="evidence" value="ECO:0007669"/>
    <property type="project" value="UniProtKB-ARBA"/>
</dbReference>
<accession>A0A1H8FMB4</accession>
<dbReference type="Gene3D" id="3.40.50.1110">
    <property type="entry name" value="SGNH hydrolase"/>
    <property type="match status" value="1"/>
</dbReference>
<gene>
    <name evidence="1" type="ORF">SAMN05216227_101142</name>
</gene>
<dbReference type="OrthoDB" id="7783360at2"/>
<dbReference type="EMBL" id="FOCO01000011">
    <property type="protein sequence ID" value="SEN32327.1"/>
    <property type="molecule type" value="Genomic_DNA"/>
</dbReference>
<keyword evidence="2" id="KW-1185">Reference proteome</keyword>
<evidence type="ECO:0000313" key="1">
    <source>
        <dbReference type="EMBL" id="SEN32327.1"/>
    </source>
</evidence>
<dbReference type="InterPro" id="IPR036514">
    <property type="entry name" value="SGNH_hydro_sf"/>
</dbReference>
<dbReference type="AlphaFoldDB" id="A0A1H8FMB4"/>
<proteinExistence type="predicted"/>
<reference evidence="1 2" key="1">
    <citation type="submission" date="2016-10" db="EMBL/GenBank/DDBJ databases">
        <authorList>
            <person name="de Groot N.N."/>
        </authorList>
    </citation>
    <scope>NUCLEOTIDE SEQUENCE [LARGE SCALE GENOMIC DNA]</scope>
    <source>
        <strain evidence="1 2">CGMCC 1.10836</strain>
    </source>
</reference>
<protein>
    <submittedName>
        <fullName evidence="1">Uncharacterized protein</fullName>
    </submittedName>
</protein>
<name>A0A1H8FMB4_9RHOB</name>
<organism evidence="1 2">
    <name type="scientific">Pseudorhodobacter antarcticus</name>
    <dbReference type="NCBI Taxonomy" id="1077947"/>
    <lineage>
        <taxon>Bacteria</taxon>
        <taxon>Pseudomonadati</taxon>
        <taxon>Pseudomonadota</taxon>
        <taxon>Alphaproteobacteria</taxon>
        <taxon>Rhodobacterales</taxon>
        <taxon>Paracoccaceae</taxon>
        <taxon>Pseudorhodobacter</taxon>
    </lineage>
</organism>
<dbReference type="Proteomes" id="UP000183002">
    <property type="component" value="Unassembled WGS sequence"/>
</dbReference>
<dbReference type="STRING" id="1077947.SAMN05216227_101142"/>
<evidence type="ECO:0000313" key="2">
    <source>
        <dbReference type="Proteomes" id="UP000183002"/>
    </source>
</evidence>